<dbReference type="Proteomes" id="UP000176923">
    <property type="component" value="Unassembled WGS sequence"/>
</dbReference>
<comment type="caution">
    <text evidence="2">The sequence shown here is derived from an EMBL/GenBank/DDBJ whole genome shotgun (WGS) entry which is preliminary data.</text>
</comment>
<name>A0A1F5ZU74_9BACT</name>
<accession>A0A1F5ZU74</accession>
<dbReference type="InterPro" id="IPR012337">
    <property type="entry name" value="RNaseH-like_sf"/>
</dbReference>
<dbReference type="GO" id="GO:0003676">
    <property type="term" value="F:nucleic acid binding"/>
    <property type="evidence" value="ECO:0007669"/>
    <property type="project" value="InterPro"/>
</dbReference>
<organism evidence="2 3">
    <name type="scientific">Candidatus Gottesmanbacteria bacterium RIFCSPHIGHO2_02_FULL_39_11</name>
    <dbReference type="NCBI Taxonomy" id="1798382"/>
    <lineage>
        <taxon>Bacteria</taxon>
        <taxon>Candidatus Gottesmaniibacteriota</taxon>
    </lineage>
</organism>
<dbReference type="SUPFAM" id="SSF53098">
    <property type="entry name" value="Ribonuclease H-like"/>
    <property type="match status" value="1"/>
</dbReference>
<dbReference type="AlphaFoldDB" id="A0A1F5ZU74"/>
<feature type="domain" description="Integrase catalytic" evidence="1">
    <location>
        <begin position="179"/>
        <end position="289"/>
    </location>
</feature>
<evidence type="ECO:0000313" key="3">
    <source>
        <dbReference type="Proteomes" id="UP000176923"/>
    </source>
</evidence>
<dbReference type="EMBL" id="MFJL01000019">
    <property type="protein sequence ID" value="OGG15672.1"/>
    <property type="molecule type" value="Genomic_DNA"/>
</dbReference>
<protein>
    <recommendedName>
        <fullName evidence="1">Integrase catalytic domain-containing protein</fullName>
    </recommendedName>
</protein>
<dbReference type="GO" id="GO:0015074">
    <property type="term" value="P:DNA integration"/>
    <property type="evidence" value="ECO:0007669"/>
    <property type="project" value="InterPro"/>
</dbReference>
<dbReference type="Gene3D" id="3.30.420.10">
    <property type="entry name" value="Ribonuclease H-like superfamily/Ribonuclease H"/>
    <property type="match status" value="1"/>
</dbReference>
<reference evidence="2 3" key="1">
    <citation type="journal article" date="2016" name="Nat. Commun.">
        <title>Thousands of microbial genomes shed light on interconnected biogeochemical processes in an aquifer system.</title>
        <authorList>
            <person name="Anantharaman K."/>
            <person name="Brown C.T."/>
            <person name="Hug L.A."/>
            <person name="Sharon I."/>
            <person name="Castelle C.J."/>
            <person name="Probst A.J."/>
            <person name="Thomas B.C."/>
            <person name="Singh A."/>
            <person name="Wilkins M.J."/>
            <person name="Karaoz U."/>
            <person name="Brodie E.L."/>
            <person name="Williams K.H."/>
            <person name="Hubbard S.S."/>
            <person name="Banfield J.F."/>
        </authorList>
    </citation>
    <scope>NUCLEOTIDE SEQUENCE [LARGE SCALE GENOMIC DNA]</scope>
</reference>
<gene>
    <name evidence="2" type="ORF">A3D77_01435</name>
</gene>
<evidence type="ECO:0000259" key="1">
    <source>
        <dbReference type="PROSITE" id="PS50994"/>
    </source>
</evidence>
<sequence length="407" mass="47567">MNTSMDDSRLLNVTQLQEFLTSSQEVSIRLDSIEEKYHFIDRTVDRFSYKKLSRGDKHLVYVYLRKLTGYKKAQLLRLIKRAVIGKLVRTEYRRKNPNRIYTSSDIKLLEKTDELHLRLNAMATHEILRREKDVFGHTEYGQIAQCSVSHINNLRHHPVYVNSWVNGTKARNIGIGSTKPPEPNNLPGAIRIDTVHQRDVFHINAVDEITQWEVVVCVPVIAESCLAPALRFLLDQFPFIVFNFHSDRGCEFINYTVETILNNLLIKQTKSRSRHCNDNALVESKNASVVRKNMGYCHINQGMADTINTYYHDFLNPYLNFHRPCLYLTETSKDDQGRERRVYGDVMVPYDKLKRIAKTTQKQFLKPVTSWEKLNTIAYAHSDNEWAIIVRNEERKLFNKVFFTKNP</sequence>
<dbReference type="InterPro" id="IPR001584">
    <property type="entry name" value="Integrase_cat-core"/>
</dbReference>
<proteinExistence type="predicted"/>
<dbReference type="STRING" id="1798382.A3D77_01435"/>
<dbReference type="PROSITE" id="PS50994">
    <property type="entry name" value="INTEGRASE"/>
    <property type="match status" value="1"/>
</dbReference>
<dbReference type="InterPro" id="IPR036397">
    <property type="entry name" value="RNaseH_sf"/>
</dbReference>
<evidence type="ECO:0000313" key="2">
    <source>
        <dbReference type="EMBL" id="OGG15672.1"/>
    </source>
</evidence>